<keyword evidence="1" id="KW-0472">Membrane</keyword>
<dbReference type="EMBL" id="CP020570">
    <property type="protein sequence ID" value="ARF60338.1"/>
    <property type="molecule type" value="Genomic_DNA"/>
</dbReference>
<evidence type="ECO:0000313" key="2">
    <source>
        <dbReference type="EMBL" id="ARF60338.1"/>
    </source>
</evidence>
<dbReference type="Proteomes" id="UP000192445">
    <property type="component" value="Chromosome"/>
</dbReference>
<proteinExistence type="predicted"/>
<dbReference type="OrthoDB" id="4264107at2"/>
<dbReference type="KEGG" id="svu:B1H20_02255"/>
<feature type="transmembrane region" description="Helical" evidence="1">
    <location>
        <begin position="21"/>
        <end position="42"/>
    </location>
</feature>
<evidence type="ECO:0000256" key="1">
    <source>
        <dbReference type="SAM" id="Phobius"/>
    </source>
</evidence>
<protein>
    <submittedName>
        <fullName evidence="2">Uncharacterized protein</fullName>
    </submittedName>
</protein>
<dbReference type="STRING" id="1935.B1H20_02255"/>
<keyword evidence="1" id="KW-0812">Transmembrane</keyword>
<reference evidence="2 3" key="1">
    <citation type="submission" date="2017-03" db="EMBL/GenBank/DDBJ databases">
        <title>Complete Genome Sequence of a natural compounds producer, Streptomyces violaceus S21.</title>
        <authorList>
            <person name="Zhong C."/>
            <person name="Zhao Z."/>
            <person name="Fu J."/>
            <person name="Zong G."/>
            <person name="Qin R."/>
            <person name="Cao G."/>
        </authorList>
    </citation>
    <scope>NUCLEOTIDE SEQUENCE [LARGE SCALE GENOMIC DNA]</scope>
    <source>
        <strain evidence="2 3">S21</strain>
    </source>
</reference>
<keyword evidence="1" id="KW-1133">Transmembrane helix</keyword>
<evidence type="ECO:0000313" key="3">
    <source>
        <dbReference type="Proteomes" id="UP000192445"/>
    </source>
</evidence>
<feature type="transmembrane region" description="Helical" evidence="1">
    <location>
        <begin position="88"/>
        <end position="106"/>
    </location>
</feature>
<sequence>MDMHTGTPGTPNRREPRSGAMNLLVFLALVPFDVLVGGYAWLAVGMEGWAASHGGQRPVLPVAEVAMSGGLLAAAGLAVCWGRYRGAAVIQFALTAVLMVWLLSAYG</sequence>
<gene>
    <name evidence="2" type="ORF">B1H20_02255</name>
</gene>
<dbReference type="AlphaFoldDB" id="A0A1V0U5P6"/>
<name>A0A1V0U5P6_STRVN</name>
<dbReference type="RefSeq" id="WP_030728114.1">
    <property type="nucleotide sequence ID" value="NZ_CP020570.1"/>
</dbReference>
<organism evidence="2 3">
    <name type="scientific">Streptomyces violaceoruber</name>
    <dbReference type="NCBI Taxonomy" id="1935"/>
    <lineage>
        <taxon>Bacteria</taxon>
        <taxon>Bacillati</taxon>
        <taxon>Actinomycetota</taxon>
        <taxon>Actinomycetes</taxon>
        <taxon>Kitasatosporales</taxon>
        <taxon>Streptomycetaceae</taxon>
        <taxon>Streptomyces</taxon>
        <taxon>Streptomyces violaceoruber group</taxon>
    </lineage>
</organism>
<accession>A0A1V0U5P6</accession>
<feature type="transmembrane region" description="Helical" evidence="1">
    <location>
        <begin position="62"/>
        <end position="81"/>
    </location>
</feature>